<dbReference type="AlphaFoldDB" id="A0A1F4UKP4"/>
<proteinExistence type="predicted"/>
<dbReference type="SUPFAM" id="SSF82171">
    <property type="entry name" value="DPP6 N-terminal domain-like"/>
    <property type="match status" value="1"/>
</dbReference>
<evidence type="ECO:0000313" key="3">
    <source>
        <dbReference type="Proteomes" id="UP000178615"/>
    </source>
</evidence>
<evidence type="ECO:0008006" key="4">
    <source>
        <dbReference type="Google" id="ProtNLM"/>
    </source>
</evidence>
<evidence type="ECO:0000256" key="1">
    <source>
        <dbReference type="SAM" id="SignalP"/>
    </source>
</evidence>
<gene>
    <name evidence="2" type="ORF">A2V49_01110</name>
</gene>
<dbReference type="Proteomes" id="UP000178615">
    <property type="component" value="Unassembled WGS sequence"/>
</dbReference>
<organism evidence="2 3">
    <name type="scientific">candidate division WWE3 bacterium RBG_19FT_COMBO_34_6</name>
    <dbReference type="NCBI Taxonomy" id="1802612"/>
    <lineage>
        <taxon>Bacteria</taxon>
        <taxon>Katanobacteria</taxon>
    </lineage>
</organism>
<comment type="caution">
    <text evidence="2">The sequence shown here is derived from an EMBL/GenBank/DDBJ whole genome shotgun (WGS) entry which is preliminary data.</text>
</comment>
<keyword evidence="1" id="KW-0732">Signal</keyword>
<name>A0A1F4UKP4_UNCKA</name>
<dbReference type="EMBL" id="MEUV01000028">
    <property type="protein sequence ID" value="OGC45545.1"/>
    <property type="molecule type" value="Genomic_DNA"/>
</dbReference>
<feature type="chain" id="PRO_5009514876" description="DUF5050 domain-containing protein" evidence="1">
    <location>
        <begin position="24"/>
        <end position="299"/>
    </location>
</feature>
<accession>A0A1F4UKP4</accession>
<protein>
    <recommendedName>
        <fullName evidence="4">DUF5050 domain-containing protein</fullName>
    </recommendedName>
</protein>
<reference evidence="2 3" key="1">
    <citation type="journal article" date="2016" name="Nat. Commun.">
        <title>Thousands of microbial genomes shed light on interconnected biogeochemical processes in an aquifer system.</title>
        <authorList>
            <person name="Anantharaman K."/>
            <person name="Brown C.T."/>
            <person name="Hug L.A."/>
            <person name="Sharon I."/>
            <person name="Castelle C.J."/>
            <person name="Probst A.J."/>
            <person name="Thomas B.C."/>
            <person name="Singh A."/>
            <person name="Wilkins M.J."/>
            <person name="Karaoz U."/>
            <person name="Brodie E.L."/>
            <person name="Williams K.H."/>
            <person name="Hubbard S.S."/>
            <person name="Banfield J.F."/>
        </authorList>
    </citation>
    <scope>NUCLEOTIDE SEQUENCE [LARGE SCALE GENOMIC DNA]</scope>
</reference>
<evidence type="ECO:0000313" key="2">
    <source>
        <dbReference type="EMBL" id="OGC45545.1"/>
    </source>
</evidence>
<sequence>MKKLIFFAIAIVLVLSPVYSVKAENYNQETSTTTCEQRFYGNLVTGDYKGKKDLYSVLYDYTGQTKVLTDKLDGNFSMGVFDDSGCHIYATWTEPNSTKSDLVKLTMLNDQVIFTKLVSYSYASEMYPDFWNDRVYYTRISTGGEPEIWYIDLTTWQEVRVVSGGWDSDIMMTPQGIELITFKNKLGIRVQMLDGDFGYQISIPNLEVGDLHFGPDDKIYYILFEKIIVYDPNTGKNAYYLPGVSANYFDFSDAERNIWMGVVTPSNITRYLLVDYPELGVQHLDIPEDVIFSYVDWRW</sequence>
<feature type="signal peptide" evidence="1">
    <location>
        <begin position="1"/>
        <end position="23"/>
    </location>
</feature>